<dbReference type="AlphaFoldDB" id="A0A167NJ59"/>
<dbReference type="OrthoDB" id="10464159at2759"/>
<evidence type="ECO:0008006" key="3">
    <source>
        <dbReference type="Google" id="ProtNLM"/>
    </source>
</evidence>
<name>A0A167NJ59_CALVF</name>
<proteinExistence type="predicted"/>
<sequence>MTAVAGPPRLSTLPYDILLEIAAVVSQAPPELPYQESMLKKSHKLLLCYEPSAALSAFSGLCRACHAASIPYLWQNLRLGSFEHVFDPQVDTSPSAQWTEPLQLDRVEEICECARRVQTARLDIRRRIIRLRWVGLDMSYGYRLLGALPSLQEIRLVPSYMSLRLLPEVTTLPRLLAFPALRYLALDTSQSSLSLLSRCPALECVKLFCYPGAGYGFSYTQFEDMCQGLTNGGSNKTLRILDFAGHSWSARLYLLAAIKLTKLPLEKLEVVNMNHTPLHHPPPLLTDVIYHFIDSFPALRALGLLHVFGATNPHEGPRVNQPTDWKMRTLSWLTAMVEHVWSRQRGHLDYISFALEDDGTVRRLWTADPIRNPSGTPSATIYKARLLQQAVLCGPHFEGGHPGFPLSVDSAWAEFAD</sequence>
<protein>
    <recommendedName>
        <fullName evidence="3">F-box domain-containing protein</fullName>
    </recommendedName>
</protein>
<evidence type="ECO:0000313" key="2">
    <source>
        <dbReference type="Proteomes" id="UP000076738"/>
    </source>
</evidence>
<gene>
    <name evidence="1" type="ORF">CALVIDRAFT_597253</name>
</gene>
<dbReference type="SUPFAM" id="SSF52047">
    <property type="entry name" value="RNI-like"/>
    <property type="match status" value="1"/>
</dbReference>
<dbReference type="EMBL" id="KV417278">
    <property type="protein sequence ID" value="KZO97772.1"/>
    <property type="molecule type" value="Genomic_DNA"/>
</dbReference>
<keyword evidence="2" id="KW-1185">Reference proteome</keyword>
<accession>A0A167NJ59</accession>
<organism evidence="1 2">
    <name type="scientific">Calocera viscosa (strain TUFC12733)</name>
    <dbReference type="NCBI Taxonomy" id="1330018"/>
    <lineage>
        <taxon>Eukaryota</taxon>
        <taxon>Fungi</taxon>
        <taxon>Dikarya</taxon>
        <taxon>Basidiomycota</taxon>
        <taxon>Agaricomycotina</taxon>
        <taxon>Dacrymycetes</taxon>
        <taxon>Dacrymycetales</taxon>
        <taxon>Dacrymycetaceae</taxon>
        <taxon>Calocera</taxon>
    </lineage>
</organism>
<dbReference type="Proteomes" id="UP000076738">
    <property type="component" value="Unassembled WGS sequence"/>
</dbReference>
<evidence type="ECO:0000313" key="1">
    <source>
        <dbReference type="EMBL" id="KZO97772.1"/>
    </source>
</evidence>
<reference evidence="1 2" key="1">
    <citation type="journal article" date="2016" name="Mol. Biol. Evol.">
        <title>Comparative Genomics of Early-Diverging Mushroom-Forming Fungi Provides Insights into the Origins of Lignocellulose Decay Capabilities.</title>
        <authorList>
            <person name="Nagy L.G."/>
            <person name="Riley R."/>
            <person name="Tritt A."/>
            <person name="Adam C."/>
            <person name="Daum C."/>
            <person name="Floudas D."/>
            <person name="Sun H."/>
            <person name="Yadav J.S."/>
            <person name="Pangilinan J."/>
            <person name="Larsson K.H."/>
            <person name="Matsuura K."/>
            <person name="Barry K."/>
            <person name="Labutti K."/>
            <person name="Kuo R."/>
            <person name="Ohm R.A."/>
            <person name="Bhattacharya S.S."/>
            <person name="Shirouzu T."/>
            <person name="Yoshinaga Y."/>
            <person name="Martin F.M."/>
            <person name="Grigoriev I.V."/>
            <person name="Hibbett D.S."/>
        </authorList>
    </citation>
    <scope>NUCLEOTIDE SEQUENCE [LARGE SCALE GENOMIC DNA]</scope>
    <source>
        <strain evidence="1 2">TUFC12733</strain>
    </source>
</reference>